<dbReference type="SUPFAM" id="SSF111384">
    <property type="entry name" value="OmpH-like"/>
    <property type="match status" value="1"/>
</dbReference>
<proteinExistence type="inferred from homology"/>
<dbReference type="InterPro" id="IPR024930">
    <property type="entry name" value="Skp_dom_sf"/>
</dbReference>
<dbReference type="RefSeq" id="WP_015234230.1">
    <property type="nucleotide sequence ID" value="NC_019793.1"/>
</dbReference>
<dbReference type="GO" id="GO:0005829">
    <property type="term" value="C:cytosol"/>
    <property type="evidence" value="ECO:0007669"/>
    <property type="project" value="TreeGrafter"/>
</dbReference>
<dbReference type="Proteomes" id="UP000010467">
    <property type="component" value="Chromosome"/>
</dbReference>
<dbReference type="eggNOG" id="COG2825">
    <property type="taxonomic scope" value="Bacteria"/>
</dbReference>
<dbReference type="GO" id="GO:0051082">
    <property type="term" value="F:unfolded protein binding"/>
    <property type="evidence" value="ECO:0007669"/>
    <property type="project" value="InterPro"/>
</dbReference>
<dbReference type="InterPro" id="IPR005632">
    <property type="entry name" value="Chaperone_Skp"/>
</dbReference>
<dbReference type="PANTHER" id="PTHR35089">
    <property type="entry name" value="CHAPERONE PROTEIN SKP"/>
    <property type="match status" value="1"/>
</dbReference>
<dbReference type="STRING" id="937777.Deipe_0318"/>
<dbReference type="OrthoDB" id="72463at2"/>
<evidence type="ECO:0000313" key="3">
    <source>
        <dbReference type="EMBL" id="AFZ65919.1"/>
    </source>
</evidence>
<evidence type="ECO:0000256" key="2">
    <source>
        <dbReference type="ARBA" id="ARBA00022729"/>
    </source>
</evidence>
<dbReference type="PANTHER" id="PTHR35089:SF1">
    <property type="entry name" value="CHAPERONE PROTEIN SKP"/>
    <property type="match status" value="1"/>
</dbReference>
<dbReference type="Gene3D" id="3.30.910.20">
    <property type="entry name" value="Skp domain"/>
    <property type="match status" value="1"/>
</dbReference>
<accession>K9ZXJ0</accession>
<dbReference type="SMART" id="SM00935">
    <property type="entry name" value="OmpH"/>
    <property type="match status" value="1"/>
</dbReference>
<name>K9ZXJ0_DEIPD</name>
<keyword evidence="4" id="KW-1185">Reference proteome</keyword>
<evidence type="ECO:0000256" key="1">
    <source>
        <dbReference type="ARBA" id="ARBA00009091"/>
    </source>
</evidence>
<organism evidence="3 4">
    <name type="scientific">Deinococcus peraridilitoris (strain DSM 19664 / LMG 22246 / CIP 109416 / KR-200)</name>
    <dbReference type="NCBI Taxonomy" id="937777"/>
    <lineage>
        <taxon>Bacteria</taxon>
        <taxon>Thermotogati</taxon>
        <taxon>Deinococcota</taxon>
        <taxon>Deinococci</taxon>
        <taxon>Deinococcales</taxon>
        <taxon>Deinococcaceae</taxon>
        <taxon>Deinococcus</taxon>
    </lineage>
</organism>
<dbReference type="HOGENOM" id="CLU_136142_1_0_0"/>
<dbReference type="GO" id="GO:0050821">
    <property type="term" value="P:protein stabilization"/>
    <property type="evidence" value="ECO:0007669"/>
    <property type="project" value="TreeGrafter"/>
</dbReference>
<dbReference type="Pfam" id="PF03938">
    <property type="entry name" value="OmpH"/>
    <property type="match status" value="1"/>
</dbReference>
<evidence type="ECO:0000313" key="4">
    <source>
        <dbReference type="Proteomes" id="UP000010467"/>
    </source>
</evidence>
<comment type="similarity">
    <text evidence="1">Belongs to the Skp family.</text>
</comment>
<gene>
    <name evidence="3" type="ordered locus">Deipe_0318</name>
</gene>
<keyword evidence="2" id="KW-0732">Signal</keyword>
<dbReference type="AlphaFoldDB" id="K9ZXJ0"/>
<protein>
    <submittedName>
        <fullName evidence="3">Outer membrane protein</fullName>
    </submittedName>
</protein>
<dbReference type="KEGG" id="dpd:Deipe_0318"/>
<sequence>MREEQQSTRPMPKRLMLGVVAASLPIGAVLLVTMPQAQKASVKIGIVNVQKVLEVAPGGAGLASLRKQVDADLKKQATNIQALQQKVASGSATAADRQTLATATQTYNATGQRYQKQLQDRFAPVAKTVNTAVAATAKAQGYNLVLDYAVAQQSGLVIYAETSKMDLTQAVIKQLKK</sequence>
<dbReference type="PATRIC" id="fig|937777.3.peg.327"/>
<dbReference type="EMBL" id="CP003382">
    <property type="protein sequence ID" value="AFZ65919.1"/>
    <property type="molecule type" value="Genomic_DNA"/>
</dbReference>
<reference evidence="4" key="1">
    <citation type="submission" date="2012-03" db="EMBL/GenBank/DDBJ databases">
        <title>Complete sequence of chromosome of Deinococcus peraridilitoris DSM 19664.</title>
        <authorList>
            <person name="Lucas S."/>
            <person name="Copeland A."/>
            <person name="Lapidus A."/>
            <person name="Glavina del Rio T."/>
            <person name="Dalin E."/>
            <person name="Tice H."/>
            <person name="Bruce D."/>
            <person name="Goodwin L."/>
            <person name="Pitluck S."/>
            <person name="Peters L."/>
            <person name="Mikhailova N."/>
            <person name="Lu M."/>
            <person name="Kyrpides N."/>
            <person name="Mavromatis K."/>
            <person name="Ivanova N."/>
            <person name="Brettin T."/>
            <person name="Detter J.C."/>
            <person name="Han C."/>
            <person name="Larimer F."/>
            <person name="Land M."/>
            <person name="Hauser L."/>
            <person name="Markowitz V."/>
            <person name="Cheng J.-F."/>
            <person name="Hugenholtz P."/>
            <person name="Woyke T."/>
            <person name="Wu D."/>
            <person name="Pukall R."/>
            <person name="Steenblock K."/>
            <person name="Brambilla E."/>
            <person name="Klenk H.-P."/>
            <person name="Eisen J.A."/>
        </authorList>
    </citation>
    <scope>NUCLEOTIDE SEQUENCE [LARGE SCALE GENOMIC DNA]</scope>
    <source>
        <strain evidence="4">DSM 19664 / LMG 22246 / CIP 109416 / KR-200</strain>
    </source>
</reference>